<keyword evidence="1" id="KW-0812">Transmembrane</keyword>
<proteinExistence type="predicted"/>
<reference evidence="3" key="1">
    <citation type="submission" date="2016-10" db="EMBL/GenBank/DDBJ databases">
        <authorList>
            <person name="Varghese N."/>
            <person name="Submissions S."/>
        </authorList>
    </citation>
    <scope>NUCLEOTIDE SEQUENCE [LARGE SCALE GENOMIC DNA]</scope>
    <source>
        <strain evidence="3">IBRC-M 10043</strain>
    </source>
</reference>
<evidence type="ECO:0000313" key="2">
    <source>
        <dbReference type="EMBL" id="SEN83060.1"/>
    </source>
</evidence>
<protein>
    <submittedName>
        <fullName evidence="2">Uncharacterized protein</fullName>
    </submittedName>
</protein>
<dbReference type="OrthoDB" id="174768at2157"/>
<accession>A0A1H8JQP4</accession>
<feature type="transmembrane region" description="Helical" evidence="1">
    <location>
        <begin position="221"/>
        <end position="242"/>
    </location>
</feature>
<sequence>MSALPLTPARRDALTCAFALVLLAAPLWSLPLGLGERVHEYERAAVTVNGSTIEYATEIDDTPDHTPISDEIGCSGDFDTRICAFESHLAANHSIPTEWQSRPDSSNYTSLPGRQRYRYVRVDGRIYEATYTTGDPTASGDETHNGLVRIYLAQKPVSPWETLEDVSIDADDVSPTVRTAARTGSANHTAAVEVPETPVRIDGGYYRVYESSVRERSALAGFFRVLLCIVAPAVGLGLLVSLRGRFRLTHVSQAGEQEE</sequence>
<dbReference type="Proteomes" id="UP000198775">
    <property type="component" value="Unassembled WGS sequence"/>
</dbReference>
<keyword evidence="3" id="KW-1185">Reference proteome</keyword>
<evidence type="ECO:0000313" key="3">
    <source>
        <dbReference type="Proteomes" id="UP000198775"/>
    </source>
</evidence>
<name>A0A1H8JQP4_9EURY</name>
<dbReference type="RefSeq" id="WP_092658902.1">
    <property type="nucleotide sequence ID" value="NZ_FOCX01000005.1"/>
</dbReference>
<dbReference type="AlphaFoldDB" id="A0A1H8JQP4"/>
<gene>
    <name evidence="2" type="ORF">SAMN05216388_1005151</name>
</gene>
<keyword evidence="1" id="KW-1133">Transmembrane helix</keyword>
<dbReference type="InterPro" id="IPR058440">
    <property type="entry name" value="DUF8127"/>
</dbReference>
<organism evidence="2 3">
    <name type="scientific">Halorientalis persicus</name>
    <dbReference type="NCBI Taxonomy" id="1367881"/>
    <lineage>
        <taxon>Archaea</taxon>
        <taxon>Methanobacteriati</taxon>
        <taxon>Methanobacteriota</taxon>
        <taxon>Stenosarchaea group</taxon>
        <taxon>Halobacteria</taxon>
        <taxon>Halobacteriales</taxon>
        <taxon>Haloarculaceae</taxon>
        <taxon>Halorientalis</taxon>
    </lineage>
</organism>
<dbReference type="EMBL" id="FOCX01000005">
    <property type="protein sequence ID" value="SEN83060.1"/>
    <property type="molecule type" value="Genomic_DNA"/>
</dbReference>
<keyword evidence="1" id="KW-0472">Membrane</keyword>
<evidence type="ECO:0000256" key="1">
    <source>
        <dbReference type="SAM" id="Phobius"/>
    </source>
</evidence>
<dbReference type="Pfam" id="PF26448">
    <property type="entry name" value="DUF8127"/>
    <property type="match status" value="1"/>
</dbReference>